<dbReference type="Proteomes" id="UP001497522">
    <property type="component" value="Chromosome 12"/>
</dbReference>
<sequence length="120" mass="13011">MDKISVLADAISYLKHLKKQVESLQDEVMENDKAISVLGVEKRSLSTVNTGQSEDEEVNGSIKVLELEGTYALQVSCQLKPGSLLQISRALGAVALIIIYSNIMALNRSEQAACTFVAQV</sequence>
<comment type="subcellular location">
    <subcellularLocation>
        <location evidence="1">Nucleus</location>
    </subcellularLocation>
</comment>
<accession>A0ABP1AGM9</accession>
<evidence type="ECO:0008006" key="6">
    <source>
        <dbReference type="Google" id="ProtNLM"/>
    </source>
</evidence>
<evidence type="ECO:0000256" key="2">
    <source>
        <dbReference type="ARBA" id="ARBA00023242"/>
    </source>
</evidence>
<keyword evidence="3" id="KW-0175">Coiled coil</keyword>
<reference evidence="4" key="1">
    <citation type="submission" date="2024-03" db="EMBL/GenBank/DDBJ databases">
        <authorList>
            <consortium name="ELIXIR-Norway"/>
            <consortium name="Elixir Norway"/>
        </authorList>
    </citation>
    <scope>NUCLEOTIDE SEQUENCE</scope>
</reference>
<evidence type="ECO:0000313" key="5">
    <source>
        <dbReference type="Proteomes" id="UP001497522"/>
    </source>
</evidence>
<organism evidence="4 5">
    <name type="scientific">Sphagnum jensenii</name>
    <dbReference type="NCBI Taxonomy" id="128206"/>
    <lineage>
        <taxon>Eukaryota</taxon>
        <taxon>Viridiplantae</taxon>
        <taxon>Streptophyta</taxon>
        <taxon>Embryophyta</taxon>
        <taxon>Bryophyta</taxon>
        <taxon>Sphagnophytina</taxon>
        <taxon>Sphagnopsida</taxon>
        <taxon>Sphagnales</taxon>
        <taxon>Sphagnaceae</taxon>
        <taxon>Sphagnum</taxon>
    </lineage>
</organism>
<dbReference type="SUPFAM" id="SSF47459">
    <property type="entry name" value="HLH, helix-loop-helix DNA-binding domain"/>
    <property type="match status" value="1"/>
</dbReference>
<dbReference type="PANTHER" id="PTHR31945:SF11">
    <property type="entry name" value="TRANSCRIPTION FACTOR ABORTED MICROSPORES"/>
    <property type="match status" value="1"/>
</dbReference>
<name>A0ABP1AGM9_9BRYO</name>
<keyword evidence="5" id="KW-1185">Reference proteome</keyword>
<evidence type="ECO:0000256" key="3">
    <source>
        <dbReference type="SAM" id="Coils"/>
    </source>
</evidence>
<dbReference type="InterPro" id="IPR051358">
    <property type="entry name" value="TF_AMS/ICE1/BHLH6-like"/>
</dbReference>
<evidence type="ECO:0000313" key="4">
    <source>
        <dbReference type="EMBL" id="CAK9861691.1"/>
    </source>
</evidence>
<keyword evidence="2" id="KW-0539">Nucleus</keyword>
<dbReference type="EMBL" id="OZ023713">
    <property type="protein sequence ID" value="CAK9861691.1"/>
    <property type="molecule type" value="Genomic_DNA"/>
</dbReference>
<dbReference type="PANTHER" id="PTHR31945">
    <property type="entry name" value="TRANSCRIPTION FACTOR SCREAM2-RELATED"/>
    <property type="match status" value="1"/>
</dbReference>
<gene>
    <name evidence="4" type="ORF">CSSPJE1EN2_LOCUS4686</name>
</gene>
<dbReference type="InterPro" id="IPR036638">
    <property type="entry name" value="HLH_DNA-bd_sf"/>
</dbReference>
<feature type="coiled-coil region" evidence="3">
    <location>
        <begin position="7"/>
        <end position="34"/>
    </location>
</feature>
<protein>
    <recommendedName>
        <fullName evidence="6">BHLH transcription factor</fullName>
    </recommendedName>
</protein>
<evidence type="ECO:0000256" key="1">
    <source>
        <dbReference type="ARBA" id="ARBA00004123"/>
    </source>
</evidence>
<proteinExistence type="predicted"/>